<gene>
    <name evidence="8" type="primary">holA</name>
    <name evidence="8" type="ORF">ACFOW6_12330</name>
</gene>
<dbReference type="NCBIfam" id="TIGR01128">
    <property type="entry name" value="holA"/>
    <property type="match status" value="1"/>
</dbReference>
<keyword evidence="4" id="KW-0235">DNA replication</keyword>
<comment type="catalytic activity">
    <reaction evidence="7">
        <text>DNA(n) + a 2'-deoxyribonucleoside 5'-triphosphate = DNA(n+1) + diphosphate</text>
        <dbReference type="Rhea" id="RHEA:22508"/>
        <dbReference type="Rhea" id="RHEA-COMP:17339"/>
        <dbReference type="Rhea" id="RHEA-COMP:17340"/>
        <dbReference type="ChEBI" id="CHEBI:33019"/>
        <dbReference type="ChEBI" id="CHEBI:61560"/>
        <dbReference type="ChEBI" id="CHEBI:173112"/>
        <dbReference type="EC" id="2.7.7.7"/>
    </reaction>
</comment>
<dbReference type="PANTHER" id="PTHR34388:SF1">
    <property type="entry name" value="DNA POLYMERASE III SUBUNIT DELTA"/>
    <property type="match status" value="1"/>
</dbReference>
<keyword evidence="5" id="KW-0239">DNA-directed DNA polymerase</keyword>
<reference evidence="9" key="1">
    <citation type="journal article" date="2019" name="Int. J. Syst. Evol. Microbiol.">
        <title>The Global Catalogue of Microorganisms (GCM) 10K type strain sequencing project: providing services to taxonomists for standard genome sequencing and annotation.</title>
        <authorList>
            <consortium name="The Broad Institute Genomics Platform"/>
            <consortium name="The Broad Institute Genome Sequencing Center for Infectious Disease"/>
            <person name="Wu L."/>
            <person name="Ma J."/>
        </authorList>
    </citation>
    <scope>NUCLEOTIDE SEQUENCE [LARGE SCALE GENOMIC DNA]</scope>
    <source>
        <strain evidence="9">CECT 8472</strain>
    </source>
</reference>
<dbReference type="EC" id="2.7.7.7" evidence="1"/>
<dbReference type="EMBL" id="JBHSCW010000007">
    <property type="protein sequence ID" value="MFC4352327.1"/>
    <property type="molecule type" value="Genomic_DNA"/>
</dbReference>
<evidence type="ECO:0000256" key="2">
    <source>
        <dbReference type="ARBA" id="ARBA00022679"/>
    </source>
</evidence>
<name>A0ABV8UM19_9PROT</name>
<dbReference type="SUPFAM" id="SSF52540">
    <property type="entry name" value="P-loop containing nucleoside triphosphate hydrolases"/>
    <property type="match status" value="1"/>
</dbReference>
<evidence type="ECO:0000256" key="1">
    <source>
        <dbReference type="ARBA" id="ARBA00012417"/>
    </source>
</evidence>
<dbReference type="Gene3D" id="1.20.272.10">
    <property type="match status" value="1"/>
</dbReference>
<sequence length="349" mass="38381">MEIKGEQYEAHLKRKGTNLRAVLLYGPDRGLVEERANAAVRYVIGDIDDPFRLVEVTPSQLKEEPARLHDEATALSFSGGQRVIRLRGLGNEAGLLRDYIEALPGDALLVAEAGEIPRKSELVKLFEKAGDSVAAVACYRDEGTTLFRLIDTYFHEHGQSVSREARDYLAANLGGDRQLTRRELEKLSLYAGNAQTIELEDAQACIGDSASLSLDDLSFAVAEGQLAAVERALNRSFDEGMSAVAILRAVARHFQRLHMTVGLMASGQDLDTALRKLRPPVFWKVADRFKAQARTWPIGHLTRALERLLETEAACKKTGAPDTLLCSDSLFAIARGSPLARRSAGRARR</sequence>
<dbReference type="InterPro" id="IPR027417">
    <property type="entry name" value="P-loop_NTPase"/>
</dbReference>
<dbReference type="InterPro" id="IPR005790">
    <property type="entry name" value="DNA_polIII_delta"/>
</dbReference>
<evidence type="ECO:0000256" key="5">
    <source>
        <dbReference type="ARBA" id="ARBA00022932"/>
    </source>
</evidence>
<accession>A0ABV8UM19</accession>
<keyword evidence="3 8" id="KW-0548">Nucleotidyltransferase</keyword>
<evidence type="ECO:0000313" key="9">
    <source>
        <dbReference type="Proteomes" id="UP001595799"/>
    </source>
</evidence>
<dbReference type="SUPFAM" id="SSF48019">
    <property type="entry name" value="post-AAA+ oligomerization domain-like"/>
    <property type="match status" value="1"/>
</dbReference>
<evidence type="ECO:0000313" key="8">
    <source>
        <dbReference type="EMBL" id="MFC4352327.1"/>
    </source>
</evidence>
<dbReference type="RefSeq" id="WP_382422677.1">
    <property type="nucleotide sequence ID" value="NZ_JBHSCW010000007.1"/>
</dbReference>
<dbReference type="Gene3D" id="3.40.50.300">
    <property type="entry name" value="P-loop containing nucleotide triphosphate hydrolases"/>
    <property type="match status" value="1"/>
</dbReference>
<dbReference type="PANTHER" id="PTHR34388">
    <property type="entry name" value="DNA POLYMERASE III SUBUNIT DELTA"/>
    <property type="match status" value="1"/>
</dbReference>
<dbReference type="Proteomes" id="UP001595799">
    <property type="component" value="Unassembled WGS sequence"/>
</dbReference>
<keyword evidence="2 8" id="KW-0808">Transferase</keyword>
<evidence type="ECO:0000256" key="3">
    <source>
        <dbReference type="ARBA" id="ARBA00022695"/>
    </source>
</evidence>
<evidence type="ECO:0000256" key="4">
    <source>
        <dbReference type="ARBA" id="ARBA00022705"/>
    </source>
</evidence>
<dbReference type="Gene3D" id="1.10.8.60">
    <property type="match status" value="1"/>
</dbReference>
<comment type="caution">
    <text evidence="8">The sequence shown here is derived from an EMBL/GenBank/DDBJ whole genome shotgun (WGS) entry which is preliminary data.</text>
</comment>
<proteinExistence type="inferred from homology"/>
<comment type="similarity">
    <text evidence="6">Belongs to the DNA polymerase HolA subunit family.</text>
</comment>
<dbReference type="GO" id="GO:0003887">
    <property type="term" value="F:DNA-directed DNA polymerase activity"/>
    <property type="evidence" value="ECO:0007669"/>
    <property type="project" value="UniProtKB-EC"/>
</dbReference>
<evidence type="ECO:0000256" key="7">
    <source>
        <dbReference type="ARBA" id="ARBA00049244"/>
    </source>
</evidence>
<keyword evidence="9" id="KW-1185">Reference proteome</keyword>
<protein>
    <recommendedName>
        <fullName evidence="1">DNA-directed DNA polymerase</fullName>
        <ecNumber evidence="1">2.7.7.7</ecNumber>
    </recommendedName>
</protein>
<evidence type="ECO:0000256" key="6">
    <source>
        <dbReference type="ARBA" id="ARBA00034754"/>
    </source>
</evidence>
<dbReference type="InterPro" id="IPR008921">
    <property type="entry name" value="DNA_pol3_clamp-load_cplx_C"/>
</dbReference>
<organism evidence="8 9">
    <name type="scientific">Fodinicurvata halophila</name>
    <dbReference type="NCBI Taxonomy" id="1419723"/>
    <lineage>
        <taxon>Bacteria</taxon>
        <taxon>Pseudomonadati</taxon>
        <taxon>Pseudomonadota</taxon>
        <taxon>Alphaproteobacteria</taxon>
        <taxon>Rhodospirillales</taxon>
        <taxon>Rhodovibrionaceae</taxon>
        <taxon>Fodinicurvata</taxon>
    </lineage>
</organism>